<evidence type="ECO:0000313" key="1">
    <source>
        <dbReference type="Proteomes" id="UP000887581"/>
    </source>
</evidence>
<dbReference type="AlphaFoldDB" id="A0A915PP46"/>
<accession>A0A915PP46</accession>
<dbReference type="WBParaSite" id="sdigi.contig29.g2218.t1">
    <property type="protein sequence ID" value="sdigi.contig29.g2218.t1"/>
    <property type="gene ID" value="sdigi.contig29.g2218"/>
</dbReference>
<evidence type="ECO:0000313" key="2">
    <source>
        <dbReference type="WBParaSite" id="sdigi.contig29.g2218.t1"/>
    </source>
</evidence>
<organism evidence="1 2">
    <name type="scientific">Setaria digitata</name>
    <dbReference type="NCBI Taxonomy" id="48799"/>
    <lineage>
        <taxon>Eukaryota</taxon>
        <taxon>Metazoa</taxon>
        <taxon>Ecdysozoa</taxon>
        <taxon>Nematoda</taxon>
        <taxon>Chromadorea</taxon>
        <taxon>Rhabditida</taxon>
        <taxon>Spirurina</taxon>
        <taxon>Spiruromorpha</taxon>
        <taxon>Filarioidea</taxon>
        <taxon>Setariidae</taxon>
        <taxon>Setaria</taxon>
    </lineage>
</organism>
<name>A0A915PP46_9BILA</name>
<protein>
    <submittedName>
        <fullName evidence="2">Neprosin activation peptide domain-containing protein</fullName>
    </submittedName>
</protein>
<proteinExistence type="predicted"/>
<sequence>MWEGRPIDCINGWPIFENGSSGISMSTSMVMSCSSPKLSAKENHTNSLQHRRYSENIKVSRLSDDMPDNQVII</sequence>
<dbReference type="PROSITE" id="PS51257">
    <property type="entry name" value="PROKAR_LIPOPROTEIN"/>
    <property type="match status" value="1"/>
</dbReference>
<reference evidence="2" key="1">
    <citation type="submission" date="2022-11" db="UniProtKB">
        <authorList>
            <consortium name="WormBaseParasite"/>
        </authorList>
    </citation>
    <scope>IDENTIFICATION</scope>
</reference>
<keyword evidence="1" id="KW-1185">Reference proteome</keyword>
<dbReference type="Proteomes" id="UP000887581">
    <property type="component" value="Unplaced"/>
</dbReference>